<proteinExistence type="predicted"/>
<keyword evidence="2" id="KW-1185">Reference proteome</keyword>
<sequence>PWRQSPPPGLVLRRRVAGFCTAVDTTGWSGRLAPDKTCTKLQLSTAATGVCGGVYQKTHYQYN</sequence>
<reference evidence="1" key="1">
    <citation type="submission" date="2022-12" db="EMBL/GenBank/DDBJ databases">
        <title>Paracoccus sp. EF6 isolated from a lake water.</title>
        <authorList>
            <person name="Liu H."/>
        </authorList>
    </citation>
    <scope>NUCLEOTIDE SEQUENCE</scope>
    <source>
        <strain evidence="1">EF6</strain>
    </source>
</reference>
<gene>
    <name evidence="1" type="ORF">OU682_20650</name>
</gene>
<feature type="non-terminal residue" evidence="1">
    <location>
        <position position="1"/>
    </location>
</feature>
<evidence type="ECO:0000313" key="2">
    <source>
        <dbReference type="Proteomes" id="UP001149822"/>
    </source>
</evidence>
<evidence type="ECO:0000313" key="1">
    <source>
        <dbReference type="EMBL" id="MCZ0964006.1"/>
    </source>
</evidence>
<protein>
    <submittedName>
        <fullName evidence="1">Uncharacterized protein</fullName>
    </submittedName>
</protein>
<dbReference type="RefSeq" id="WP_268944103.1">
    <property type="nucleotide sequence ID" value="NZ_JAPTYD010000062.1"/>
</dbReference>
<organism evidence="1 2">
    <name type="scientific">Paracoccus benzoatiresistens</name>
    <dbReference type="NCBI Taxonomy" id="2997341"/>
    <lineage>
        <taxon>Bacteria</taxon>
        <taxon>Pseudomonadati</taxon>
        <taxon>Pseudomonadota</taxon>
        <taxon>Alphaproteobacteria</taxon>
        <taxon>Rhodobacterales</taxon>
        <taxon>Paracoccaceae</taxon>
        <taxon>Paracoccus</taxon>
    </lineage>
</organism>
<dbReference type="Proteomes" id="UP001149822">
    <property type="component" value="Unassembled WGS sequence"/>
</dbReference>
<dbReference type="EMBL" id="JAPTYD010000062">
    <property type="protein sequence ID" value="MCZ0964006.1"/>
    <property type="molecule type" value="Genomic_DNA"/>
</dbReference>
<name>A0ABT4JA94_9RHOB</name>
<comment type="caution">
    <text evidence="1">The sequence shown here is derived from an EMBL/GenBank/DDBJ whole genome shotgun (WGS) entry which is preliminary data.</text>
</comment>
<accession>A0ABT4JA94</accession>